<evidence type="ECO:0000313" key="2">
    <source>
        <dbReference type="EMBL" id="VTT74079.1"/>
    </source>
</evidence>
<feature type="region of interest" description="Disordered" evidence="1">
    <location>
        <begin position="57"/>
        <end position="122"/>
    </location>
</feature>
<dbReference type="AlphaFoldDB" id="A0A9Q9UCH7"/>
<gene>
    <name evidence="2" type="ORF">C2S_9441</name>
</gene>
<feature type="compositionally biased region" description="Basic and acidic residues" evidence="1">
    <location>
        <begin position="64"/>
        <end position="76"/>
    </location>
</feature>
<dbReference type="EMBL" id="CABFJX010000372">
    <property type="protein sequence ID" value="VTT74079.1"/>
    <property type="molecule type" value="Genomic_DNA"/>
</dbReference>
<dbReference type="Proteomes" id="UP000760494">
    <property type="component" value="Unassembled WGS sequence"/>
</dbReference>
<comment type="caution">
    <text evidence="2">The sequence shown here is derived from an EMBL/GenBank/DDBJ whole genome shotgun (WGS) entry which is preliminary data.</text>
</comment>
<feature type="compositionally biased region" description="Low complexity" evidence="1">
    <location>
        <begin position="1"/>
        <end position="16"/>
    </location>
</feature>
<accession>A0A9Q9UCH7</accession>
<feature type="region of interest" description="Disordered" evidence="1">
    <location>
        <begin position="1"/>
        <end position="40"/>
    </location>
</feature>
<reference evidence="2" key="1">
    <citation type="submission" date="2019-05" db="EMBL/GenBank/DDBJ databases">
        <authorList>
            <person name="Piombo E."/>
        </authorList>
    </citation>
    <scope>NUCLEOTIDE SEQUENCE</scope>
    <source>
        <strain evidence="2">C2S</strain>
    </source>
</reference>
<evidence type="ECO:0000313" key="3">
    <source>
        <dbReference type="Proteomes" id="UP000760494"/>
    </source>
</evidence>
<feature type="compositionally biased region" description="Pro residues" evidence="1">
    <location>
        <begin position="17"/>
        <end position="28"/>
    </location>
</feature>
<evidence type="ECO:0000256" key="1">
    <source>
        <dbReference type="SAM" id="MobiDB-lite"/>
    </source>
</evidence>
<sequence length="122" mass="13148">MTSPRAASATTTTRCPPTAPPTAKPYSPPAKLSPRPSWPVPKNSRVYLGFHHRHCGQGAHNGHPRRDLGGDGEEHCPLGSRAEMQTMKGEIERSKGQSEAVEGENSARREVANDRASPILMG</sequence>
<name>A0A9Q9UCH7_FUSFU</name>
<protein>
    <submittedName>
        <fullName evidence="2">Uncharacterized protein</fullName>
    </submittedName>
</protein>
<proteinExistence type="predicted"/>
<organism evidence="2 3">
    <name type="scientific">Fusarium fujikuroi</name>
    <name type="common">Bakanae and foot rot disease fungus</name>
    <name type="synonym">Gibberella fujikuroi</name>
    <dbReference type="NCBI Taxonomy" id="5127"/>
    <lineage>
        <taxon>Eukaryota</taxon>
        <taxon>Fungi</taxon>
        <taxon>Dikarya</taxon>
        <taxon>Ascomycota</taxon>
        <taxon>Pezizomycotina</taxon>
        <taxon>Sordariomycetes</taxon>
        <taxon>Hypocreomycetidae</taxon>
        <taxon>Hypocreales</taxon>
        <taxon>Nectriaceae</taxon>
        <taxon>Fusarium</taxon>
        <taxon>Fusarium fujikuroi species complex</taxon>
    </lineage>
</organism>